<dbReference type="EMBL" id="JBBMEJ010000001">
    <property type="protein sequence ID" value="MEQ2369701.1"/>
    <property type="molecule type" value="Genomic_DNA"/>
</dbReference>
<protein>
    <submittedName>
        <fullName evidence="1">Uncharacterized protein</fullName>
    </submittedName>
</protein>
<name>A0ABV1BBS4_9FIRM</name>
<accession>A0ABV1BBS4</accession>
<evidence type="ECO:0000313" key="2">
    <source>
        <dbReference type="Proteomes" id="UP001473063"/>
    </source>
</evidence>
<gene>
    <name evidence="1" type="ORF">WMO28_01865</name>
</gene>
<dbReference type="Proteomes" id="UP001473063">
    <property type="component" value="Unassembled WGS sequence"/>
</dbReference>
<comment type="caution">
    <text evidence="1">The sequence shown here is derived from an EMBL/GenBank/DDBJ whole genome shotgun (WGS) entry which is preliminary data.</text>
</comment>
<reference evidence="1 2" key="1">
    <citation type="submission" date="2024-03" db="EMBL/GenBank/DDBJ databases">
        <title>Human intestinal bacterial collection.</title>
        <authorList>
            <person name="Pauvert C."/>
            <person name="Hitch T.C.A."/>
            <person name="Clavel T."/>
        </authorList>
    </citation>
    <scope>NUCLEOTIDE SEQUENCE [LARGE SCALE GENOMIC DNA]</scope>
    <source>
        <strain evidence="1 2">CLA-JM-H16</strain>
    </source>
</reference>
<keyword evidence="2" id="KW-1185">Reference proteome</keyword>
<organism evidence="1 2">
    <name type="scientific">Blautia aquisgranensis</name>
    <dbReference type="NCBI Taxonomy" id="3133153"/>
    <lineage>
        <taxon>Bacteria</taxon>
        <taxon>Bacillati</taxon>
        <taxon>Bacillota</taxon>
        <taxon>Clostridia</taxon>
        <taxon>Lachnospirales</taxon>
        <taxon>Lachnospiraceae</taxon>
        <taxon>Blautia</taxon>
    </lineage>
</organism>
<sequence>MRRVEEVIYVVPEEREAFLAKQLNPSEKTRKFMWHHGIRNQFFYELEEFILMTFEYVGDDFYQDMAVLSATLEDEGYFIKQRRRDVAPEQLKTTNWWAPLKILGSNFVQTPFSSEDDVGADELAAAAKNGSISDEDDIRSNIAFDADDWSESIHF</sequence>
<proteinExistence type="predicted"/>
<dbReference type="RefSeq" id="WP_178641846.1">
    <property type="nucleotide sequence ID" value="NZ_JBBMEJ010000001.1"/>
</dbReference>
<evidence type="ECO:0000313" key="1">
    <source>
        <dbReference type="EMBL" id="MEQ2369701.1"/>
    </source>
</evidence>